<sequence>MNANVGTLDRIVRIIIGLALISQVFVGLHTLWGWIGILPLATGLMGWCGLYTVLGIRTCPLRKES</sequence>
<accession>A0A1D8K7V0</accession>
<keyword evidence="1" id="KW-1133">Transmembrane helix</keyword>
<dbReference type="Pfam" id="PF11127">
    <property type="entry name" value="YgaP-like_TM"/>
    <property type="match status" value="1"/>
</dbReference>
<evidence type="ECO:0000256" key="1">
    <source>
        <dbReference type="SAM" id="Phobius"/>
    </source>
</evidence>
<dbReference type="KEGG" id="aaeo:BJI67_08245"/>
<organism evidence="3 4">
    <name type="scientific">Acidihalobacter aeolianus</name>
    <dbReference type="NCBI Taxonomy" id="2792603"/>
    <lineage>
        <taxon>Bacteria</taxon>
        <taxon>Pseudomonadati</taxon>
        <taxon>Pseudomonadota</taxon>
        <taxon>Gammaproteobacteria</taxon>
        <taxon>Chromatiales</taxon>
        <taxon>Ectothiorhodospiraceae</taxon>
        <taxon>Acidihalobacter</taxon>
    </lineage>
</organism>
<keyword evidence="1" id="KW-0812">Transmembrane</keyword>
<keyword evidence="1" id="KW-0472">Membrane</keyword>
<reference evidence="3 4" key="1">
    <citation type="submission" date="2016-09" db="EMBL/GenBank/DDBJ databases">
        <title>Acidihalobacter prosperus V6 (DSM14174).</title>
        <authorList>
            <person name="Khaleque H.N."/>
            <person name="Ramsay J.P."/>
            <person name="Murphy R.J.T."/>
            <person name="Kaksonen A.H."/>
            <person name="Boxall N.J."/>
            <person name="Watkin E.L.J."/>
        </authorList>
    </citation>
    <scope>NUCLEOTIDE SEQUENCE [LARGE SCALE GENOMIC DNA]</scope>
    <source>
        <strain evidence="3 4">V6</strain>
    </source>
</reference>
<protein>
    <recommendedName>
        <fullName evidence="2">Inner membrane protein YgaP-like transmembrane domain-containing protein</fullName>
    </recommendedName>
</protein>
<dbReference type="EMBL" id="CP017448">
    <property type="protein sequence ID" value="AOV17049.1"/>
    <property type="molecule type" value="Genomic_DNA"/>
</dbReference>
<dbReference type="Proteomes" id="UP000095342">
    <property type="component" value="Chromosome"/>
</dbReference>
<keyword evidence="4" id="KW-1185">Reference proteome</keyword>
<feature type="transmembrane region" description="Helical" evidence="1">
    <location>
        <begin position="37"/>
        <end position="56"/>
    </location>
</feature>
<feature type="domain" description="Inner membrane protein YgaP-like transmembrane" evidence="2">
    <location>
        <begin position="1"/>
        <end position="61"/>
    </location>
</feature>
<gene>
    <name evidence="3" type="ORF">BJI67_08245</name>
</gene>
<name>A0A1D8K7V0_9GAMM</name>
<evidence type="ECO:0000259" key="2">
    <source>
        <dbReference type="Pfam" id="PF11127"/>
    </source>
</evidence>
<dbReference type="InterPro" id="IPR021309">
    <property type="entry name" value="YgaP-like_TM"/>
</dbReference>
<proteinExistence type="predicted"/>
<dbReference type="RefSeq" id="WP_070072624.1">
    <property type="nucleotide sequence ID" value="NZ_CP017448.1"/>
</dbReference>
<feature type="transmembrane region" description="Helical" evidence="1">
    <location>
        <begin position="12"/>
        <end position="31"/>
    </location>
</feature>
<evidence type="ECO:0000313" key="4">
    <source>
        <dbReference type="Proteomes" id="UP000095342"/>
    </source>
</evidence>
<dbReference type="AlphaFoldDB" id="A0A1D8K7V0"/>
<evidence type="ECO:0000313" key="3">
    <source>
        <dbReference type="EMBL" id="AOV17049.1"/>
    </source>
</evidence>